<keyword evidence="1" id="KW-0732">Signal</keyword>
<dbReference type="AlphaFoldDB" id="A0A699U7F8"/>
<feature type="non-terminal residue" evidence="2">
    <location>
        <position position="58"/>
    </location>
</feature>
<gene>
    <name evidence="2" type="ORF">Tci_889127</name>
</gene>
<protein>
    <submittedName>
        <fullName evidence="2">Uncharacterized protein</fullName>
    </submittedName>
</protein>
<evidence type="ECO:0000256" key="1">
    <source>
        <dbReference type="SAM" id="SignalP"/>
    </source>
</evidence>
<sequence>MSSVMLFFCWCWGYGRHAVVRFRDKKRVNRMVSVDCGGGAGDRREAVEWWCIFEWSEV</sequence>
<feature type="signal peptide" evidence="1">
    <location>
        <begin position="1"/>
        <end position="17"/>
    </location>
</feature>
<comment type="caution">
    <text evidence="2">The sequence shown here is derived from an EMBL/GenBank/DDBJ whole genome shotgun (WGS) entry which is preliminary data.</text>
</comment>
<evidence type="ECO:0000313" key="2">
    <source>
        <dbReference type="EMBL" id="GFD17158.1"/>
    </source>
</evidence>
<reference evidence="2" key="1">
    <citation type="journal article" date="2019" name="Sci. Rep.">
        <title>Draft genome of Tanacetum cinerariifolium, the natural source of mosquito coil.</title>
        <authorList>
            <person name="Yamashiro T."/>
            <person name="Shiraishi A."/>
            <person name="Satake H."/>
            <person name="Nakayama K."/>
        </authorList>
    </citation>
    <scope>NUCLEOTIDE SEQUENCE</scope>
</reference>
<organism evidence="2">
    <name type="scientific">Tanacetum cinerariifolium</name>
    <name type="common">Dalmatian daisy</name>
    <name type="synonym">Chrysanthemum cinerariifolium</name>
    <dbReference type="NCBI Taxonomy" id="118510"/>
    <lineage>
        <taxon>Eukaryota</taxon>
        <taxon>Viridiplantae</taxon>
        <taxon>Streptophyta</taxon>
        <taxon>Embryophyta</taxon>
        <taxon>Tracheophyta</taxon>
        <taxon>Spermatophyta</taxon>
        <taxon>Magnoliopsida</taxon>
        <taxon>eudicotyledons</taxon>
        <taxon>Gunneridae</taxon>
        <taxon>Pentapetalae</taxon>
        <taxon>asterids</taxon>
        <taxon>campanulids</taxon>
        <taxon>Asterales</taxon>
        <taxon>Asteraceae</taxon>
        <taxon>Asteroideae</taxon>
        <taxon>Anthemideae</taxon>
        <taxon>Anthemidinae</taxon>
        <taxon>Tanacetum</taxon>
    </lineage>
</organism>
<feature type="chain" id="PRO_5025571083" evidence="1">
    <location>
        <begin position="18"/>
        <end position="58"/>
    </location>
</feature>
<dbReference type="EMBL" id="BKCJ011298322">
    <property type="protein sequence ID" value="GFD17158.1"/>
    <property type="molecule type" value="Genomic_DNA"/>
</dbReference>
<name>A0A699U7F8_TANCI</name>
<accession>A0A699U7F8</accession>
<proteinExistence type="predicted"/>